<evidence type="ECO:0000256" key="2">
    <source>
        <dbReference type="SAM" id="Coils"/>
    </source>
</evidence>
<feature type="coiled-coil region" evidence="2">
    <location>
        <begin position="30"/>
        <end position="83"/>
    </location>
</feature>
<keyword evidence="4" id="KW-1133">Transmembrane helix</keyword>
<dbReference type="Pfam" id="PF20155">
    <property type="entry name" value="TMP_3"/>
    <property type="match status" value="1"/>
</dbReference>
<proteinExistence type="predicted"/>
<feature type="region of interest" description="Disordered" evidence="3">
    <location>
        <begin position="91"/>
        <end position="130"/>
    </location>
</feature>
<feature type="transmembrane region" description="Helical" evidence="4">
    <location>
        <begin position="439"/>
        <end position="466"/>
    </location>
</feature>
<dbReference type="NCBIfam" id="TIGR02675">
    <property type="entry name" value="tape_meas_nterm"/>
    <property type="match status" value="1"/>
</dbReference>
<feature type="region of interest" description="Disordered" evidence="3">
    <location>
        <begin position="689"/>
        <end position="711"/>
    </location>
</feature>
<sequence length="1161" mass="122029">MADTNSVTVEVKDGVASTIPAKIDRIAASARTAHTALEKLQQELNSLNGSGLDRLNSAINGSASALQNLVNAQNQQNNAAQRALLNQQRLATETARTATQQQRLQTETQRTATQQQRLSTETQRTTTQTQRLATETARTTQAQTNAATAAIRQQQAQARLDQTLNGSASAARNASTGIVGYVKSLASLAAAFTALKGALNFANEYTVVNNKLKTVTDSVGQQETLLKRLYETSIQTSTGIDTVSQAFIRFDRPMAAMGKSQEETIRLITTINKELANTGATTTEAASAVLQLSQAFGSGLLQGDEFRSLAENMPTLLDAVAKAMGVTRGEVKKLGSDGKITSEVLLKALTDMQAKTDETYAKTQQTVPQALQNIKTALTVAIGEMDKALGVTENLAKGLNFLAQNMGYVGVAAAVLGVALLAVFGAPLLAALSAATGAVISFTVAVAANPIGLIAVAIAGAIAYIIAFGDEIKVIEGGMVTLKDVALAVWQYIGDAISFVTGLAVELWNWVIEQVTARFDMLAKAWGETNISIGDIAKAYVNFVIGFWVAAYNTIKTIWNNFPAFMDVVFTAVVNAAATAAEKVLNSWQIGLRAVASAATNIAPEVGDKLNAGLNAISIKLPRATASQAGVQVAKDLADGIKSATSVDYVGKAYNAVMGRALTNAVNRANAAQGDPLRGSGVNTVKQIEKDTKGGKKAKTKKEKSPVEKLTDEQKAYKKALDEIKKPQRDFEAAVNVANDLLSTGSIQQDKYNALIAKATDEYMKAVDPMYNFNKAALEQYNVLQKVGIASEAEQQVIQARNAALQAGIPFTEQMADKIRETVDALDMQQRKHDALNAIWETTVGKQRELLANQLAYNEALANGSLNAEQYNIKMAQLNAQQAQLNMQMGSLATNDALVAGLGQFVANYQGVMQGLSDSWGNFFTTFSNGFADSIGRAIVYGDDLGESLKNVAQQAVSELISSFVKLGIQYMVNAALAKTAMATTTAMGAASAAATAAAWSPAAAMVSLASFGTNSVGANLGIASTVALTKGLAAISGFKTGGFTGNGGVNDVAGVVHGKEFVVNASATKKYRPMLESMNSGAPISSVAQNAANAGGSGGGNTYITFEITNEIEVQGGAGDTQAEALEKAATAISQKTQSDIMQSVRSGGVWNKVIKSAVV</sequence>
<feature type="domain" description="Tape measure protein N-terminal" evidence="5">
    <location>
        <begin position="197"/>
        <end position="387"/>
    </location>
</feature>
<keyword evidence="2" id="KW-0175">Coiled coil</keyword>
<dbReference type="OrthoDB" id="436at10239"/>
<reference evidence="7" key="1">
    <citation type="submission" date="2015-10" db="EMBL/GenBank/DDBJ databases">
        <authorList>
            <person name="Turner D."/>
        </authorList>
    </citation>
    <scope>NUCLEOTIDE SEQUENCE [LARGE SCALE GENOMIC DNA]</scope>
</reference>
<dbReference type="Proteomes" id="UP000271981">
    <property type="component" value="Genome"/>
</dbReference>
<dbReference type="GO" id="GO:0098003">
    <property type="term" value="P:viral tail assembly"/>
    <property type="evidence" value="ECO:0007669"/>
    <property type="project" value="UniProtKB-KW"/>
</dbReference>
<keyword evidence="4" id="KW-0472">Membrane</keyword>
<evidence type="ECO:0000313" key="7">
    <source>
        <dbReference type="Proteomes" id="UP000271981"/>
    </source>
</evidence>
<dbReference type="RefSeq" id="YP_009626200.1">
    <property type="nucleotide sequence ID" value="NC_042137.1"/>
</dbReference>
<keyword evidence="7" id="KW-1185">Reference proteome</keyword>
<dbReference type="EMBL" id="LN890663">
    <property type="protein sequence ID" value="CUS06476.1"/>
    <property type="molecule type" value="Genomic_DNA"/>
</dbReference>
<evidence type="ECO:0000259" key="5">
    <source>
        <dbReference type="Pfam" id="PF20155"/>
    </source>
</evidence>
<feature type="transmembrane region" description="Helical" evidence="4">
    <location>
        <begin position="406"/>
        <end position="432"/>
    </location>
</feature>
<evidence type="ECO:0000256" key="4">
    <source>
        <dbReference type="SAM" id="Phobius"/>
    </source>
</evidence>
<keyword evidence="4" id="KW-0812">Transmembrane</keyword>
<evidence type="ECO:0000256" key="3">
    <source>
        <dbReference type="SAM" id="MobiDB-lite"/>
    </source>
</evidence>
<keyword evidence="1" id="KW-1245">Viral tail assembly</keyword>
<dbReference type="KEGG" id="vg:40103101"/>
<name>A0A0P1KKF4_9CAUD</name>
<dbReference type="GeneID" id="40103101"/>
<accession>A0A0P1KKF4</accession>
<dbReference type="InterPro" id="IPR013491">
    <property type="entry name" value="Tape_meas_N"/>
</dbReference>
<evidence type="ECO:0000313" key="6">
    <source>
        <dbReference type="EMBL" id="CUS06476.1"/>
    </source>
</evidence>
<evidence type="ECO:0000256" key="1">
    <source>
        <dbReference type="ARBA" id="ARBA00022465"/>
    </source>
</evidence>
<gene>
    <name evidence="6" type="primary">LOKI_15</name>
</gene>
<protein>
    <submittedName>
        <fullName evidence="6">Putative tail tapemeasure protein</fullName>
    </submittedName>
</protein>
<keyword evidence="1" id="KW-1188">Viral release from host cell</keyword>
<organism evidence="6 7">
    <name type="scientific">Acinetobacter phage Loki</name>
    <dbReference type="NCBI Taxonomy" id="1970374"/>
    <lineage>
        <taxon>Viruses</taxon>
        <taxon>Duplodnaviria</taxon>
        <taxon>Heunggongvirae</taxon>
        <taxon>Uroviricota</taxon>
        <taxon>Caudoviricetes</taxon>
        <taxon>Lokivirus</taxon>
        <taxon>Lokivirus loki</taxon>
    </lineage>
</organism>